<dbReference type="GO" id="GO:0048471">
    <property type="term" value="C:perinuclear region of cytoplasm"/>
    <property type="evidence" value="ECO:0007669"/>
    <property type="project" value="UniProtKB-SubCell"/>
</dbReference>
<reference evidence="13" key="1">
    <citation type="submission" date="2025-08" db="UniProtKB">
        <authorList>
            <consortium name="Ensembl"/>
        </authorList>
    </citation>
    <scope>IDENTIFICATION</scope>
</reference>
<dbReference type="InterPro" id="IPR042561">
    <property type="entry name" value="Exo84_C_1"/>
</dbReference>
<keyword evidence="6" id="KW-0813">Transport</keyword>
<evidence type="ECO:0000256" key="1">
    <source>
        <dbReference type="ARBA" id="ARBA00002660"/>
    </source>
</evidence>
<dbReference type="PROSITE" id="PS50003">
    <property type="entry name" value="PH_DOMAIN"/>
    <property type="match status" value="1"/>
</dbReference>
<evidence type="ECO:0000256" key="5">
    <source>
        <dbReference type="ARBA" id="ARBA00017509"/>
    </source>
</evidence>
<evidence type="ECO:0000256" key="9">
    <source>
        <dbReference type="ARBA" id="ARBA00022927"/>
    </source>
</evidence>
<keyword evidence="9" id="KW-0653">Protein transport</keyword>
<dbReference type="PANTHER" id="PTHR21426">
    <property type="entry name" value="EXOCYST COMPLEX COMPONENT 8"/>
    <property type="match status" value="1"/>
</dbReference>
<reference evidence="13" key="2">
    <citation type="submission" date="2025-09" db="UniProtKB">
        <authorList>
            <consortium name="Ensembl"/>
        </authorList>
    </citation>
    <scope>IDENTIFICATION</scope>
</reference>
<dbReference type="Proteomes" id="UP000594220">
    <property type="component" value="Unplaced"/>
</dbReference>
<dbReference type="Pfam" id="PF08700">
    <property type="entry name" value="VPS51_Exo84_N"/>
    <property type="match status" value="1"/>
</dbReference>
<dbReference type="GeneTree" id="ENSGT00390000015936"/>
<dbReference type="FunFam" id="1.20.58.1220:FF:000002">
    <property type="entry name" value="Exocyst complex component 8"/>
    <property type="match status" value="1"/>
</dbReference>
<dbReference type="Gene3D" id="1.20.58.1210">
    <property type="entry name" value="Exo84p, N-terminal helical domain"/>
    <property type="match status" value="1"/>
</dbReference>
<protein>
    <recommendedName>
        <fullName evidence="5">Exocyst complex component 8</fullName>
    </recommendedName>
</protein>
<dbReference type="Pfam" id="PF25345">
    <property type="entry name" value="PH_EXO84"/>
    <property type="match status" value="1"/>
</dbReference>
<dbReference type="SUPFAM" id="SSF50729">
    <property type="entry name" value="PH domain-like"/>
    <property type="match status" value="1"/>
</dbReference>
<dbReference type="GO" id="GO:0015031">
    <property type="term" value="P:protein transport"/>
    <property type="evidence" value="ECO:0007669"/>
    <property type="project" value="UniProtKB-KW"/>
</dbReference>
<keyword evidence="14" id="KW-1185">Reference proteome</keyword>
<dbReference type="Ensembl" id="ENSCPRT00005028827.1">
    <property type="protein sequence ID" value="ENSCPRP00005024688.1"/>
    <property type="gene ID" value="ENSCPRG00005017156.1"/>
</dbReference>
<dbReference type="Pfam" id="PF16528">
    <property type="entry name" value="Exo84_C"/>
    <property type="match status" value="1"/>
</dbReference>
<dbReference type="Gene3D" id="2.30.29.30">
    <property type="entry name" value="Pleckstrin-homology domain (PH domain)/Phosphotyrosine-binding domain (PTB)"/>
    <property type="match status" value="1"/>
</dbReference>
<dbReference type="GO" id="GO:0000145">
    <property type="term" value="C:exocyst"/>
    <property type="evidence" value="ECO:0007669"/>
    <property type="project" value="Ensembl"/>
</dbReference>
<dbReference type="GO" id="GO:0031267">
    <property type="term" value="F:small GTPase binding"/>
    <property type="evidence" value="ECO:0007669"/>
    <property type="project" value="Ensembl"/>
</dbReference>
<dbReference type="FunFam" id="1.20.58.1210:FF:000001">
    <property type="entry name" value="exocyst complex component 8"/>
    <property type="match status" value="1"/>
</dbReference>
<keyword evidence="8" id="KW-0963">Cytoplasm</keyword>
<comment type="subcellular location">
    <subcellularLocation>
        <location evidence="3">Cell projection</location>
        <location evidence="3">Growth cone</location>
    </subcellularLocation>
    <subcellularLocation>
        <location evidence="2">Cytoplasm</location>
        <location evidence="2">Perinuclear region</location>
    </subcellularLocation>
</comment>
<feature type="compositionally biased region" description="Acidic residues" evidence="11">
    <location>
        <begin position="414"/>
        <end position="423"/>
    </location>
</feature>
<dbReference type="SMART" id="SM00233">
    <property type="entry name" value="PH"/>
    <property type="match status" value="1"/>
</dbReference>
<sequence length="822" mass="92461">MRNTSHIPPQPSAHAHHLTRCIVGSPPLWRICTAQPPIPSRRRGGNAILSARALSNRLCPSGVTPCCAYALNVKRARLLSRRDACAVVAPDGWWRAAGEAMALALGESGLAAGGGGTSGPGASRLRRQLELGSFAAGEYVKQLSQQSDGDRDLQEHRQRIQALSEETAQSLKRNVYQNYRQFIETAREISYLESEMYQLSHILTEQKGIMEAVTQALLLQADRDDPALGVRRAATDSHGNNPFLPLSAKEVAASEEGRQRTLTTLLEKVEGCRDLLPESPGKYLVYNGDLVEYDADHMAQVQRVHAFLMNDCLLVATWLPNRRGAYRYDALYPLDGLAVVNVKDNPPMKDMFKLLMFPESRIFQAENAKIKKEWLEVLEETKRSRALSEKLRLEQEALPRAAPPSPESSNPFEKDEDEVEPPPEQEKVDLSLEWIQELPEDLDVCIAQRDFEGAVDLLDKLNEYLAGKPVSQPVRELRTKVDERVRQLTDVLVFELSPDRSLRGGPRATRRAVSQLIRLGQSTKACELFLKNRAAAVHTAIRQLRIEGATLLYIHKLCHVFFTSLLETAREFETDFAGNSGCYSAFVVWARSAMKMFVDAFSKQVFDSKESLSTAAECVKVAKEHCKQLSEIGLDLTFIIHTLLVKDIKGALQSYKDIIIEATKHRNSEEMWRKMNLMTPEALGKLREEMRSCGVCSFDQYTGDDCWVNLSYTVVAFTKQTMAFLEEALKLYFPELHMVLLESLVEIILVAVQHVDYSLRCEQGPEKKAFIRQNASFLYETVLPVIEKRFEEGVGKPAKQLQDLRNPSRLMRVNPESTTSVV</sequence>
<dbReference type="GO" id="GO:0035091">
    <property type="term" value="F:phosphatidylinositol binding"/>
    <property type="evidence" value="ECO:0007669"/>
    <property type="project" value="Ensembl"/>
</dbReference>
<dbReference type="GO" id="GO:0030426">
    <property type="term" value="C:growth cone"/>
    <property type="evidence" value="ECO:0007669"/>
    <property type="project" value="UniProtKB-SubCell"/>
</dbReference>
<dbReference type="InterPro" id="IPR032403">
    <property type="entry name" value="Exo84_C"/>
</dbReference>
<evidence type="ECO:0000256" key="2">
    <source>
        <dbReference type="ARBA" id="ARBA00004556"/>
    </source>
</evidence>
<evidence type="ECO:0000256" key="11">
    <source>
        <dbReference type="SAM" id="MobiDB-lite"/>
    </source>
</evidence>
<comment type="similarity">
    <text evidence="4">Belongs to the EXO84 family.</text>
</comment>
<dbReference type="InterPro" id="IPR001849">
    <property type="entry name" value="PH_domain"/>
</dbReference>
<dbReference type="GO" id="GO:0006887">
    <property type="term" value="P:exocytosis"/>
    <property type="evidence" value="ECO:0007669"/>
    <property type="project" value="UniProtKB-KW"/>
</dbReference>
<evidence type="ECO:0000256" key="7">
    <source>
        <dbReference type="ARBA" id="ARBA00022483"/>
    </source>
</evidence>
<proteinExistence type="inferred from homology"/>
<feature type="region of interest" description="Disordered" evidence="11">
    <location>
        <begin position="394"/>
        <end position="426"/>
    </location>
</feature>
<evidence type="ECO:0000256" key="10">
    <source>
        <dbReference type="ARBA" id="ARBA00023273"/>
    </source>
</evidence>
<dbReference type="GO" id="GO:0005770">
    <property type="term" value="C:late endosome"/>
    <property type="evidence" value="ECO:0007669"/>
    <property type="project" value="Ensembl"/>
</dbReference>
<dbReference type="GO" id="GO:0007032">
    <property type="term" value="P:endosome organization"/>
    <property type="evidence" value="ECO:0007669"/>
    <property type="project" value="Ensembl"/>
</dbReference>
<keyword evidence="7" id="KW-0268">Exocytosis</keyword>
<dbReference type="GO" id="GO:0006893">
    <property type="term" value="P:Golgi to plasma membrane transport"/>
    <property type="evidence" value="ECO:0007669"/>
    <property type="project" value="TreeGrafter"/>
</dbReference>
<evidence type="ECO:0000313" key="14">
    <source>
        <dbReference type="Proteomes" id="UP000594220"/>
    </source>
</evidence>
<evidence type="ECO:0000256" key="3">
    <source>
        <dbReference type="ARBA" id="ARBA00004624"/>
    </source>
</evidence>
<dbReference type="InterPro" id="IPR033961">
    <property type="entry name" value="Exo84"/>
</dbReference>
<dbReference type="CDD" id="cd01226">
    <property type="entry name" value="PH_RalBD_exo84"/>
    <property type="match status" value="1"/>
</dbReference>
<dbReference type="SUPFAM" id="SSF74788">
    <property type="entry name" value="Cullin repeat-like"/>
    <property type="match status" value="1"/>
</dbReference>
<dbReference type="PANTHER" id="PTHR21426:SF12">
    <property type="entry name" value="EXOCYST COMPLEX COMPONENT 8"/>
    <property type="match status" value="1"/>
</dbReference>
<name>A0A7M4G2D6_CROPO</name>
<dbReference type="InterPro" id="IPR011993">
    <property type="entry name" value="PH-like_dom_sf"/>
</dbReference>
<dbReference type="FunFam" id="2.30.29.30:FF:000180">
    <property type="entry name" value="Exocyst complex component 8"/>
    <property type="match status" value="1"/>
</dbReference>
<comment type="function">
    <text evidence="1">Component of the exocyst complex involved in the docking of exocytic vesicles with fusion sites on the plasma membrane.</text>
</comment>
<accession>A0A7M4G2D6</accession>
<keyword evidence="10" id="KW-0966">Cell projection</keyword>
<evidence type="ECO:0000313" key="13">
    <source>
        <dbReference type="Ensembl" id="ENSCPRP00005024688.1"/>
    </source>
</evidence>
<feature type="domain" description="PH" evidence="12">
    <location>
        <begin position="283"/>
        <end position="383"/>
    </location>
</feature>
<organism evidence="13 14">
    <name type="scientific">Crocodylus porosus</name>
    <name type="common">Saltwater crocodile</name>
    <name type="synonym">Estuarine crocodile</name>
    <dbReference type="NCBI Taxonomy" id="8502"/>
    <lineage>
        <taxon>Eukaryota</taxon>
        <taxon>Metazoa</taxon>
        <taxon>Chordata</taxon>
        <taxon>Craniata</taxon>
        <taxon>Vertebrata</taxon>
        <taxon>Euteleostomi</taxon>
        <taxon>Archelosauria</taxon>
        <taxon>Archosauria</taxon>
        <taxon>Crocodylia</taxon>
        <taxon>Longirostres</taxon>
        <taxon>Crocodylidae</taxon>
        <taxon>Crocodylus</taxon>
    </lineage>
</organism>
<evidence type="ECO:0000259" key="12">
    <source>
        <dbReference type="PROSITE" id="PS50003"/>
    </source>
</evidence>
<dbReference type="AlphaFoldDB" id="A0A7M4G2D6"/>
<gene>
    <name evidence="13" type="primary">EXOC8</name>
</gene>
<dbReference type="InterPro" id="IPR016159">
    <property type="entry name" value="Cullin_repeat-like_dom_sf"/>
</dbReference>
<dbReference type="OMA" id="AAWLPNR"/>
<dbReference type="GO" id="GO:0022617">
    <property type="term" value="P:extracellular matrix disassembly"/>
    <property type="evidence" value="ECO:0007669"/>
    <property type="project" value="Ensembl"/>
</dbReference>
<dbReference type="Gene3D" id="1.20.58.1220">
    <property type="entry name" value="Exo84p, C-terminal helical domain"/>
    <property type="match status" value="1"/>
</dbReference>
<evidence type="ECO:0000256" key="6">
    <source>
        <dbReference type="ARBA" id="ARBA00022448"/>
    </source>
</evidence>
<evidence type="ECO:0000256" key="8">
    <source>
        <dbReference type="ARBA" id="ARBA00022490"/>
    </source>
</evidence>
<evidence type="ECO:0000256" key="4">
    <source>
        <dbReference type="ARBA" id="ARBA00007210"/>
    </source>
</evidence>
<dbReference type="InterPro" id="IPR042560">
    <property type="entry name" value="Exo84_C_2"/>
</dbReference>